<evidence type="ECO:0000256" key="1">
    <source>
        <dbReference type="ARBA" id="ARBA00008225"/>
    </source>
</evidence>
<dbReference type="Proteomes" id="UP000828390">
    <property type="component" value="Unassembled WGS sequence"/>
</dbReference>
<evidence type="ECO:0000256" key="2">
    <source>
        <dbReference type="ARBA" id="ARBA00022801"/>
    </source>
</evidence>
<dbReference type="AlphaFoldDB" id="A0A9D4RVV2"/>
<organism evidence="5 6">
    <name type="scientific">Dreissena polymorpha</name>
    <name type="common">Zebra mussel</name>
    <name type="synonym">Mytilus polymorpha</name>
    <dbReference type="NCBI Taxonomy" id="45954"/>
    <lineage>
        <taxon>Eukaryota</taxon>
        <taxon>Metazoa</taxon>
        <taxon>Spiralia</taxon>
        <taxon>Lophotrochozoa</taxon>
        <taxon>Mollusca</taxon>
        <taxon>Bivalvia</taxon>
        <taxon>Autobranchia</taxon>
        <taxon>Heteroconchia</taxon>
        <taxon>Euheterodonta</taxon>
        <taxon>Imparidentia</taxon>
        <taxon>Neoheterodontei</taxon>
        <taxon>Myida</taxon>
        <taxon>Dreissenoidea</taxon>
        <taxon>Dreissenidae</taxon>
        <taxon>Dreissena</taxon>
    </lineage>
</organism>
<dbReference type="InterPro" id="IPR040154">
    <property type="entry name" value="Biotinidase/VNN"/>
</dbReference>
<feature type="domain" description="CN hydrolase" evidence="4">
    <location>
        <begin position="33"/>
        <end position="324"/>
    </location>
</feature>
<evidence type="ECO:0000313" key="5">
    <source>
        <dbReference type="EMBL" id="KAH3883004.1"/>
    </source>
</evidence>
<gene>
    <name evidence="5" type="ORF">DPMN_006952</name>
</gene>
<feature type="chain" id="PRO_5038669982" description="CN hydrolase domain-containing protein" evidence="3">
    <location>
        <begin position="26"/>
        <end position="532"/>
    </location>
</feature>
<sequence>MVPYNNVGYFLRLGWLVLMAHIVQSVKVKVAVYEHAVISHQNANGSFTRAEAFEFMKNNLHFIDTIADEASKQGARIVIFPEYGITGFYHTRDSMIPFLENIPDGSLVWNPCEEPERFNNTKVLKVLSCRAKTSGIYIVANMGDIKPCSKATDKSCPVDGRYQFNTNVVFDDNGRLIARYHKRNMFDETPLFDPAPNNEFVFFTTDFGRFGTVVCFDLLHENPTQTLIEQYGIRNLLVTSAWNVFYPFVLPVQMYAGISINNITIAVSNARSYDQKMAGSGIYGNEVEVSSNMDVENSEGELLVKEIDTFDNMDITINQKEPSLQGFGVIAANDFAQYMNSSISGLYIFGMNMSLVMLTGDSGWAFTCYEKVCCAVEYDFNVKNETELFVLSALDYFMLSPGYIHMQFCAIHICATNETASCGRPVDKASSTFSYVKLQGFFNPGVVFPFLSTSSDGQHHTMELNKYNFSRSKAIIESDAFDKPMLAIVVFNSVSAEYEQSNSDASSEAEHSLPSKSFHFMCISYVISCCFI</sequence>
<dbReference type="InterPro" id="IPR043957">
    <property type="entry name" value="Vanin_C"/>
</dbReference>
<dbReference type="PROSITE" id="PS50263">
    <property type="entry name" value="CN_HYDROLASE"/>
    <property type="match status" value="1"/>
</dbReference>
<dbReference type="Gene3D" id="3.60.110.10">
    <property type="entry name" value="Carbon-nitrogen hydrolase"/>
    <property type="match status" value="1"/>
</dbReference>
<dbReference type="Pfam" id="PF19018">
    <property type="entry name" value="Vanin_C"/>
    <property type="match status" value="1"/>
</dbReference>
<dbReference type="Pfam" id="PF00795">
    <property type="entry name" value="CN_hydrolase"/>
    <property type="match status" value="1"/>
</dbReference>
<protein>
    <recommendedName>
        <fullName evidence="4">CN hydrolase domain-containing protein</fullName>
    </recommendedName>
</protein>
<name>A0A9D4RVV2_DREPO</name>
<dbReference type="InterPro" id="IPR036526">
    <property type="entry name" value="C-N_Hydrolase_sf"/>
</dbReference>
<proteinExistence type="inferred from homology"/>
<accession>A0A9D4RVV2</accession>
<keyword evidence="2" id="KW-0378">Hydrolase</keyword>
<dbReference type="EMBL" id="JAIWYP010000001">
    <property type="protein sequence ID" value="KAH3883004.1"/>
    <property type="molecule type" value="Genomic_DNA"/>
</dbReference>
<dbReference type="PANTHER" id="PTHR10609">
    <property type="entry name" value="BIOTINIDASE-RELATED"/>
    <property type="match status" value="1"/>
</dbReference>
<dbReference type="SUPFAM" id="SSF56317">
    <property type="entry name" value="Carbon-nitrogen hydrolase"/>
    <property type="match status" value="1"/>
</dbReference>
<dbReference type="OrthoDB" id="10250282at2759"/>
<evidence type="ECO:0000259" key="4">
    <source>
        <dbReference type="PROSITE" id="PS50263"/>
    </source>
</evidence>
<comment type="caution">
    <text evidence="5">The sequence shown here is derived from an EMBL/GenBank/DDBJ whole genome shotgun (WGS) entry which is preliminary data.</text>
</comment>
<dbReference type="GO" id="GO:0016787">
    <property type="term" value="F:hydrolase activity"/>
    <property type="evidence" value="ECO:0007669"/>
    <property type="project" value="UniProtKB-KW"/>
</dbReference>
<comment type="similarity">
    <text evidence="1">Belongs to the carbon-nitrogen hydrolase superfamily. BTD/VNN family.</text>
</comment>
<reference evidence="5" key="1">
    <citation type="journal article" date="2019" name="bioRxiv">
        <title>The Genome of the Zebra Mussel, Dreissena polymorpha: A Resource for Invasive Species Research.</title>
        <authorList>
            <person name="McCartney M.A."/>
            <person name="Auch B."/>
            <person name="Kono T."/>
            <person name="Mallez S."/>
            <person name="Zhang Y."/>
            <person name="Obille A."/>
            <person name="Becker A."/>
            <person name="Abrahante J.E."/>
            <person name="Garbe J."/>
            <person name="Badalamenti J.P."/>
            <person name="Herman A."/>
            <person name="Mangelson H."/>
            <person name="Liachko I."/>
            <person name="Sullivan S."/>
            <person name="Sone E.D."/>
            <person name="Koren S."/>
            <person name="Silverstein K.A.T."/>
            <person name="Beckman K.B."/>
            <person name="Gohl D.M."/>
        </authorList>
    </citation>
    <scope>NUCLEOTIDE SEQUENCE</scope>
    <source>
        <strain evidence="5">Duluth1</strain>
        <tissue evidence="5">Whole animal</tissue>
    </source>
</reference>
<dbReference type="PANTHER" id="PTHR10609:SF27">
    <property type="entry name" value="CN HYDROLASE DOMAIN-CONTAINING PROTEIN-RELATED"/>
    <property type="match status" value="1"/>
</dbReference>
<dbReference type="InterPro" id="IPR003010">
    <property type="entry name" value="C-N_Hydrolase"/>
</dbReference>
<keyword evidence="3" id="KW-0732">Signal</keyword>
<evidence type="ECO:0000313" key="6">
    <source>
        <dbReference type="Proteomes" id="UP000828390"/>
    </source>
</evidence>
<feature type="signal peptide" evidence="3">
    <location>
        <begin position="1"/>
        <end position="25"/>
    </location>
</feature>
<keyword evidence="6" id="KW-1185">Reference proteome</keyword>
<evidence type="ECO:0000256" key="3">
    <source>
        <dbReference type="SAM" id="SignalP"/>
    </source>
</evidence>
<reference evidence="5" key="2">
    <citation type="submission" date="2020-11" db="EMBL/GenBank/DDBJ databases">
        <authorList>
            <person name="McCartney M.A."/>
            <person name="Auch B."/>
            <person name="Kono T."/>
            <person name="Mallez S."/>
            <person name="Becker A."/>
            <person name="Gohl D.M."/>
            <person name="Silverstein K.A.T."/>
            <person name="Koren S."/>
            <person name="Bechman K.B."/>
            <person name="Herman A."/>
            <person name="Abrahante J.E."/>
            <person name="Garbe J."/>
        </authorList>
    </citation>
    <scope>NUCLEOTIDE SEQUENCE</scope>
    <source>
        <strain evidence="5">Duluth1</strain>
        <tissue evidence="5">Whole animal</tissue>
    </source>
</reference>